<keyword evidence="1" id="KW-1133">Transmembrane helix</keyword>
<sequence length="216" mass="23285">MLTLAGRSCVDGAVFTSDIVFMIPPMLLLLFLDWSGSACLLYFHRFSAALVKEVEVSFSNPTLPIPGPLQVPAVIPEVDFVVKPSCEADVALPMSDPAGQITPSEPLEVNRPVCSAVDSDESMPPNESGHDSFGRCPLYHDYGALDSSAVSHAFAAAFQLESHDQRKEDELFARQAINGTSIKVAYSLLPSSLECRAEVEVFSLVDRDAKLVPADA</sequence>
<gene>
    <name evidence="2" type="ORF">Nepgr_006783</name>
</gene>
<keyword evidence="1" id="KW-0472">Membrane</keyword>
<dbReference type="EMBL" id="BSYO01000005">
    <property type="protein sequence ID" value="GMH04943.1"/>
    <property type="molecule type" value="Genomic_DNA"/>
</dbReference>
<evidence type="ECO:0000256" key="1">
    <source>
        <dbReference type="SAM" id="Phobius"/>
    </source>
</evidence>
<protein>
    <submittedName>
        <fullName evidence="2">Uncharacterized protein</fullName>
    </submittedName>
</protein>
<keyword evidence="1" id="KW-0812">Transmembrane</keyword>
<organism evidence="2 3">
    <name type="scientific">Nepenthes gracilis</name>
    <name type="common">Slender pitcher plant</name>
    <dbReference type="NCBI Taxonomy" id="150966"/>
    <lineage>
        <taxon>Eukaryota</taxon>
        <taxon>Viridiplantae</taxon>
        <taxon>Streptophyta</taxon>
        <taxon>Embryophyta</taxon>
        <taxon>Tracheophyta</taxon>
        <taxon>Spermatophyta</taxon>
        <taxon>Magnoliopsida</taxon>
        <taxon>eudicotyledons</taxon>
        <taxon>Gunneridae</taxon>
        <taxon>Pentapetalae</taxon>
        <taxon>Caryophyllales</taxon>
        <taxon>Nepenthaceae</taxon>
        <taxon>Nepenthes</taxon>
    </lineage>
</organism>
<name>A0AAD3S5S4_NEPGR</name>
<feature type="transmembrane region" description="Helical" evidence="1">
    <location>
        <begin position="20"/>
        <end position="43"/>
    </location>
</feature>
<dbReference type="AlphaFoldDB" id="A0AAD3S5S4"/>
<dbReference type="Proteomes" id="UP001279734">
    <property type="component" value="Unassembled WGS sequence"/>
</dbReference>
<accession>A0AAD3S5S4</accession>
<keyword evidence="3" id="KW-1185">Reference proteome</keyword>
<comment type="caution">
    <text evidence="2">The sequence shown here is derived from an EMBL/GenBank/DDBJ whole genome shotgun (WGS) entry which is preliminary data.</text>
</comment>
<evidence type="ECO:0000313" key="3">
    <source>
        <dbReference type="Proteomes" id="UP001279734"/>
    </source>
</evidence>
<proteinExistence type="predicted"/>
<reference evidence="2" key="1">
    <citation type="submission" date="2023-05" db="EMBL/GenBank/DDBJ databases">
        <title>Nepenthes gracilis genome sequencing.</title>
        <authorList>
            <person name="Fukushima K."/>
        </authorList>
    </citation>
    <scope>NUCLEOTIDE SEQUENCE</scope>
    <source>
        <strain evidence="2">SING2019-196</strain>
    </source>
</reference>
<evidence type="ECO:0000313" key="2">
    <source>
        <dbReference type="EMBL" id="GMH04943.1"/>
    </source>
</evidence>